<dbReference type="SUPFAM" id="SSF46689">
    <property type="entry name" value="Homeodomain-like"/>
    <property type="match status" value="2"/>
</dbReference>
<dbReference type="InterPro" id="IPR053142">
    <property type="entry name" value="PchR_regulatory_protein"/>
</dbReference>
<dbReference type="Gene3D" id="1.10.10.60">
    <property type="entry name" value="Homeodomain-like"/>
    <property type="match status" value="2"/>
</dbReference>
<accession>A0A1H7XNL3</accession>
<keyword evidence="6" id="KW-1185">Reference proteome</keyword>
<evidence type="ECO:0000256" key="1">
    <source>
        <dbReference type="ARBA" id="ARBA00023015"/>
    </source>
</evidence>
<gene>
    <name evidence="5" type="ORF">SAMN04488505_104137</name>
</gene>
<dbReference type="RefSeq" id="WP_162277583.1">
    <property type="nucleotide sequence ID" value="NZ_FOBB01000004.1"/>
</dbReference>
<dbReference type="InterPro" id="IPR009057">
    <property type="entry name" value="Homeodomain-like_sf"/>
</dbReference>
<dbReference type="GO" id="GO:0043565">
    <property type="term" value="F:sequence-specific DNA binding"/>
    <property type="evidence" value="ECO:0007669"/>
    <property type="project" value="InterPro"/>
</dbReference>
<organism evidence="5 6">
    <name type="scientific">Chitinophaga rupis</name>
    <dbReference type="NCBI Taxonomy" id="573321"/>
    <lineage>
        <taxon>Bacteria</taxon>
        <taxon>Pseudomonadati</taxon>
        <taxon>Bacteroidota</taxon>
        <taxon>Chitinophagia</taxon>
        <taxon>Chitinophagales</taxon>
        <taxon>Chitinophagaceae</taxon>
        <taxon>Chitinophaga</taxon>
    </lineage>
</organism>
<dbReference type="SMART" id="SM00342">
    <property type="entry name" value="HTH_ARAC"/>
    <property type="match status" value="1"/>
</dbReference>
<dbReference type="EMBL" id="FOBB01000004">
    <property type="protein sequence ID" value="SEM35243.1"/>
    <property type="molecule type" value="Genomic_DNA"/>
</dbReference>
<dbReference type="PANTHER" id="PTHR47893">
    <property type="entry name" value="REGULATORY PROTEIN PCHR"/>
    <property type="match status" value="1"/>
</dbReference>
<evidence type="ECO:0000256" key="3">
    <source>
        <dbReference type="ARBA" id="ARBA00023163"/>
    </source>
</evidence>
<keyword evidence="2 5" id="KW-0238">DNA-binding</keyword>
<dbReference type="STRING" id="573321.SAMN04488505_104137"/>
<keyword evidence="3" id="KW-0804">Transcription</keyword>
<dbReference type="InterPro" id="IPR018062">
    <property type="entry name" value="HTH_AraC-typ_CS"/>
</dbReference>
<dbReference type="PROSITE" id="PS01124">
    <property type="entry name" value="HTH_ARAC_FAMILY_2"/>
    <property type="match status" value="1"/>
</dbReference>
<dbReference type="GO" id="GO:0003700">
    <property type="term" value="F:DNA-binding transcription factor activity"/>
    <property type="evidence" value="ECO:0007669"/>
    <property type="project" value="InterPro"/>
</dbReference>
<name>A0A1H7XNL3_9BACT</name>
<dbReference type="InterPro" id="IPR020449">
    <property type="entry name" value="Tscrpt_reg_AraC-type_HTH"/>
</dbReference>
<evidence type="ECO:0000313" key="6">
    <source>
        <dbReference type="Proteomes" id="UP000198984"/>
    </source>
</evidence>
<reference evidence="5 6" key="1">
    <citation type="submission" date="2016-10" db="EMBL/GenBank/DDBJ databases">
        <authorList>
            <person name="de Groot N.N."/>
        </authorList>
    </citation>
    <scope>NUCLEOTIDE SEQUENCE [LARGE SCALE GENOMIC DNA]</scope>
    <source>
        <strain evidence="5 6">DSM 21039</strain>
    </source>
</reference>
<sequence>MPVVITNDSRNVLHREDKLLTSQELLSPRIIEEEMKMQFAFGTASFREMYFDGLHIAFGHAHVYENLNVAVELAPDAPTMVSQHFVLQGNFMSNLPGKRNYNFSRLEHNLLYNPTLSENAQIKKQDTIEMVSLSFARDRFLEFAENNGRVMDRLAEQVAGNKLVFLNQRNNQPITLQMLKVLEEIRSCQFIGGIKKLFLQSKVLELLALQCEQYERSESGSTPVSTALSATDREKVYYARDLLMSDMQQPPSLRELSRLAGLNEFKLKAGFKQVFDTTVFGYLNDQRLDHARELLLQQHKPLTDIAHELGYSSPQHFSNAFSKKFGISPGRARHRQ</sequence>
<proteinExistence type="predicted"/>
<dbReference type="AlphaFoldDB" id="A0A1H7XNL3"/>
<evidence type="ECO:0000259" key="4">
    <source>
        <dbReference type="PROSITE" id="PS01124"/>
    </source>
</evidence>
<dbReference type="PRINTS" id="PR00032">
    <property type="entry name" value="HTHARAC"/>
</dbReference>
<dbReference type="PROSITE" id="PS00041">
    <property type="entry name" value="HTH_ARAC_FAMILY_1"/>
    <property type="match status" value="1"/>
</dbReference>
<protein>
    <submittedName>
        <fullName evidence="5">AraC-type DNA-binding protein</fullName>
    </submittedName>
</protein>
<evidence type="ECO:0000256" key="2">
    <source>
        <dbReference type="ARBA" id="ARBA00023125"/>
    </source>
</evidence>
<dbReference type="Pfam" id="PF12833">
    <property type="entry name" value="HTH_18"/>
    <property type="match status" value="1"/>
</dbReference>
<dbReference type="PANTHER" id="PTHR47893:SF1">
    <property type="entry name" value="REGULATORY PROTEIN PCHR"/>
    <property type="match status" value="1"/>
</dbReference>
<dbReference type="Proteomes" id="UP000198984">
    <property type="component" value="Unassembled WGS sequence"/>
</dbReference>
<keyword evidence="1" id="KW-0805">Transcription regulation</keyword>
<dbReference type="InterPro" id="IPR018060">
    <property type="entry name" value="HTH_AraC"/>
</dbReference>
<feature type="domain" description="HTH araC/xylS-type" evidence="4">
    <location>
        <begin position="237"/>
        <end position="335"/>
    </location>
</feature>
<dbReference type="OrthoDB" id="799767at2"/>
<evidence type="ECO:0000313" key="5">
    <source>
        <dbReference type="EMBL" id="SEM35243.1"/>
    </source>
</evidence>